<dbReference type="Pfam" id="PF23003">
    <property type="entry name" value="Fn1_2"/>
    <property type="match status" value="1"/>
</dbReference>
<proteinExistence type="predicted"/>
<protein>
    <recommendedName>
        <fullName evidence="2">Abnormal cell migration protein 18-like fibronectin type I domain-containing protein</fullName>
    </recommendedName>
</protein>
<keyword evidence="1" id="KW-0732">Signal</keyword>
<evidence type="ECO:0000313" key="3">
    <source>
        <dbReference type="EMBL" id="TKR86582.1"/>
    </source>
</evidence>
<feature type="domain" description="Abnormal cell migration protein 18-like fibronectin type I" evidence="2">
    <location>
        <begin position="29"/>
        <end position="98"/>
    </location>
</feature>
<organism evidence="3 4">
    <name type="scientific">Steinernema carpocapsae</name>
    <name type="common">Entomopathogenic nematode</name>
    <dbReference type="NCBI Taxonomy" id="34508"/>
    <lineage>
        <taxon>Eukaryota</taxon>
        <taxon>Metazoa</taxon>
        <taxon>Ecdysozoa</taxon>
        <taxon>Nematoda</taxon>
        <taxon>Chromadorea</taxon>
        <taxon>Rhabditida</taxon>
        <taxon>Tylenchina</taxon>
        <taxon>Panagrolaimomorpha</taxon>
        <taxon>Strongyloidoidea</taxon>
        <taxon>Steinernematidae</taxon>
        <taxon>Steinernema</taxon>
    </lineage>
</organism>
<name>A0A4U5NTH7_STECR</name>
<dbReference type="PANTHER" id="PTHR35572">
    <property type="entry name" value="PROTEIN CBG04538-RELATED"/>
    <property type="match status" value="1"/>
</dbReference>
<keyword evidence="4" id="KW-1185">Reference proteome</keyword>
<feature type="signal peptide" evidence="1">
    <location>
        <begin position="1"/>
        <end position="27"/>
    </location>
</feature>
<dbReference type="Proteomes" id="UP000298663">
    <property type="component" value="Unassembled WGS sequence"/>
</dbReference>
<reference evidence="3 4" key="2">
    <citation type="journal article" date="2019" name="G3 (Bethesda)">
        <title>Hybrid Assembly of the Genome of the Entomopathogenic Nematode Steinernema carpocapsae Identifies the X-Chromosome.</title>
        <authorList>
            <person name="Serra L."/>
            <person name="Macchietto M."/>
            <person name="Macias-Munoz A."/>
            <person name="McGill C.J."/>
            <person name="Rodriguez I.M."/>
            <person name="Rodriguez B."/>
            <person name="Murad R."/>
            <person name="Mortazavi A."/>
        </authorList>
    </citation>
    <scope>NUCLEOTIDE SEQUENCE [LARGE SCALE GENOMIC DNA]</scope>
    <source>
        <strain evidence="3 4">ALL</strain>
    </source>
</reference>
<evidence type="ECO:0000259" key="2">
    <source>
        <dbReference type="Pfam" id="PF23003"/>
    </source>
</evidence>
<dbReference type="OrthoDB" id="5785512at2759"/>
<dbReference type="EMBL" id="AZBU02000003">
    <property type="protein sequence ID" value="TKR86582.1"/>
    <property type="molecule type" value="Genomic_DNA"/>
</dbReference>
<feature type="chain" id="PRO_5020706914" description="Abnormal cell migration protein 18-like fibronectin type I domain-containing protein" evidence="1">
    <location>
        <begin position="28"/>
        <end position="175"/>
    </location>
</feature>
<comment type="caution">
    <text evidence="3">The sequence shown here is derived from an EMBL/GenBank/DDBJ whole genome shotgun (WGS) entry which is preliminary data.</text>
</comment>
<dbReference type="InterPro" id="IPR055119">
    <property type="entry name" value="Mig18_Fn1"/>
</dbReference>
<evidence type="ECO:0000256" key="1">
    <source>
        <dbReference type="SAM" id="SignalP"/>
    </source>
</evidence>
<gene>
    <name evidence="3" type="ORF">L596_011149</name>
</gene>
<dbReference type="AlphaFoldDB" id="A0A4U5NTH7"/>
<dbReference type="InterPro" id="IPR040282">
    <property type="entry name" value="Mig-18-like"/>
</dbReference>
<dbReference type="PANTHER" id="PTHR35572:SF7">
    <property type="entry name" value="PROTEIN CBG04538"/>
    <property type="match status" value="1"/>
</dbReference>
<sequence length="175" mass="19032">MLCQLFFERHFVLPLLVVFFGASLSEASVCRYQKGTQQNGDKWLEKNLFVMQCKVESNGAWKVEVVGCRLPSGTDVPLNGSVEENDSQWNCTVGADGSISLQQGSTKCDGHDIGSRWVEKAFELECAPGRSSALSDASATMAPRFLLTARFSRTVSTSHASSLSMALSSSTAPRR</sequence>
<accession>A0A4U5NTH7</accession>
<reference evidence="3 4" key="1">
    <citation type="journal article" date="2015" name="Genome Biol.">
        <title>Comparative genomics of Steinernema reveals deeply conserved gene regulatory networks.</title>
        <authorList>
            <person name="Dillman A.R."/>
            <person name="Macchietto M."/>
            <person name="Porter C.F."/>
            <person name="Rogers A."/>
            <person name="Williams B."/>
            <person name="Antoshechkin I."/>
            <person name="Lee M.M."/>
            <person name="Goodwin Z."/>
            <person name="Lu X."/>
            <person name="Lewis E.E."/>
            <person name="Goodrich-Blair H."/>
            <person name="Stock S.P."/>
            <person name="Adams B.J."/>
            <person name="Sternberg P.W."/>
            <person name="Mortazavi A."/>
        </authorList>
    </citation>
    <scope>NUCLEOTIDE SEQUENCE [LARGE SCALE GENOMIC DNA]</scope>
    <source>
        <strain evidence="3 4">ALL</strain>
    </source>
</reference>
<evidence type="ECO:0000313" key="4">
    <source>
        <dbReference type="Proteomes" id="UP000298663"/>
    </source>
</evidence>